<evidence type="ECO:0000313" key="3">
    <source>
        <dbReference type="Proteomes" id="UP000523795"/>
    </source>
</evidence>
<evidence type="ECO:0000256" key="1">
    <source>
        <dbReference type="SAM" id="SignalP"/>
    </source>
</evidence>
<feature type="non-terminal residue" evidence="2">
    <location>
        <position position="45"/>
    </location>
</feature>
<feature type="chain" id="PRO_5046168121" evidence="1">
    <location>
        <begin position="25"/>
        <end position="45"/>
    </location>
</feature>
<accession>A0ABX1JSL4</accession>
<dbReference type="PROSITE" id="PS51257">
    <property type="entry name" value="PROKAR_LIPOPROTEIN"/>
    <property type="match status" value="1"/>
</dbReference>
<name>A0ABX1JSL4_9MICC</name>
<keyword evidence="3" id="KW-1185">Reference proteome</keyword>
<keyword evidence="1" id="KW-0732">Signal</keyword>
<gene>
    <name evidence="2" type="ORF">HER39_17170</name>
</gene>
<dbReference type="Proteomes" id="UP000523795">
    <property type="component" value="Unassembled WGS sequence"/>
</dbReference>
<reference evidence="2 3" key="1">
    <citation type="submission" date="2020-04" db="EMBL/GenBank/DDBJ databases">
        <authorList>
            <person name="Liu S."/>
        </authorList>
    </citation>
    <scope>NUCLEOTIDE SEQUENCE [LARGE SCALE GENOMIC DNA]</scope>
    <source>
        <strain evidence="2 3">CGMCC 1.15091</strain>
    </source>
</reference>
<organism evidence="2 3">
    <name type="scientific">Arthrobacter deserti</name>
    <dbReference type="NCBI Taxonomy" id="1742687"/>
    <lineage>
        <taxon>Bacteria</taxon>
        <taxon>Bacillati</taxon>
        <taxon>Actinomycetota</taxon>
        <taxon>Actinomycetes</taxon>
        <taxon>Micrococcales</taxon>
        <taxon>Micrococcaceae</taxon>
        <taxon>Arthrobacter</taxon>
    </lineage>
</organism>
<feature type="signal peptide" evidence="1">
    <location>
        <begin position="1"/>
        <end position="24"/>
    </location>
</feature>
<proteinExistence type="predicted"/>
<dbReference type="EMBL" id="JAAZSR010000466">
    <property type="protein sequence ID" value="NKX52268.1"/>
    <property type="molecule type" value="Genomic_DNA"/>
</dbReference>
<comment type="caution">
    <text evidence="2">The sequence shown here is derived from an EMBL/GenBank/DDBJ whole genome shotgun (WGS) entry which is preliminary data.</text>
</comment>
<sequence length="45" mass="4107">MKAIRFGRAAAVLSIAALALTACGSDNPTGSQGGTGSAASAGAGV</sequence>
<evidence type="ECO:0000313" key="2">
    <source>
        <dbReference type="EMBL" id="NKX52268.1"/>
    </source>
</evidence>
<protein>
    <submittedName>
        <fullName evidence="2">Phosphate ABC transporter substrate-binding protein PstS</fullName>
    </submittedName>
</protein>